<dbReference type="EMBL" id="AP018248">
    <property type="protein sequence ID" value="BAY98272.1"/>
    <property type="molecule type" value="Genomic_DNA"/>
</dbReference>
<evidence type="ECO:0000313" key="2">
    <source>
        <dbReference type="Proteomes" id="UP000218785"/>
    </source>
</evidence>
<evidence type="ECO:0000313" key="1">
    <source>
        <dbReference type="EMBL" id="BAY98272.1"/>
    </source>
</evidence>
<dbReference type="Proteomes" id="UP000218785">
    <property type="component" value="Chromosome"/>
</dbReference>
<name>A0A1Z4MXU7_9CYAN</name>
<reference evidence="1 2" key="1">
    <citation type="submission" date="2017-06" db="EMBL/GenBank/DDBJ databases">
        <title>Genome sequencing of cyanobaciteial culture collection at National Institute for Environmental Studies (NIES).</title>
        <authorList>
            <person name="Hirose Y."/>
            <person name="Shimura Y."/>
            <person name="Fujisawa T."/>
            <person name="Nakamura Y."/>
            <person name="Kawachi M."/>
        </authorList>
    </citation>
    <scope>NUCLEOTIDE SEQUENCE [LARGE SCALE GENOMIC DNA]</scope>
    <source>
        <strain evidence="1 2">NIES-37</strain>
    </source>
</reference>
<organism evidence="1 2">
    <name type="scientific">Tolypothrix tenuis PCC 7101</name>
    <dbReference type="NCBI Taxonomy" id="231146"/>
    <lineage>
        <taxon>Bacteria</taxon>
        <taxon>Bacillati</taxon>
        <taxon>Cyanobacteriota</taxon>
        <taxon>Cyanophyceae</taxon>
        <taxon>Nostocales</taxon>
        <taxon>Tolypothrichaceae</taxon>
        <taxon>Tolypothrix</taxon>
    </lineage>
</organism>
<dbReference type="KEGG" id="ttq:NIES37_22200"/>
<dbReference type="AlphaFoldDB" id="A0A1Z4MXU7"/>
<sequence>MFEKWLAVILSACLFPQPIEKGEKPLKVPFVKGDLGGAKCFATNQRTFKTTS</sequence>
<accession>A0A1Z4MXU7</accession>
<keyword evidence="2" id="KW-1185">Reference proteome</keyword>
<gene>
    <name evidence="1" type="ORF">NIES37_22200</name>
</gene>
<protein>
    <submittedName>
        <fullName evidence="1">Uncharacterized protein</fullName>
    </submittedName>
</protein>
<proteinExistence type="predicted"/>